<dbReference type="RefSeq" id="WP_308991960.1">
    <property type="nucleotide sequence ID" value="NZ_CP155618.1"/>
</dbReference>
<dbReference type="Proteomes" id="UP001224325">
    <property type="component" value="Chromosome"/>
</dbReference>
<dbReference type="EMBL" id="CP155618">
    <property type="protein sequence ID" value="XBL13984.1"/>
    <property type="molecule type" value="Genomic_DNA"/>
</dbReference>
<gene>
    <name evidence="1" type="ORF">QLS71_016890</name>
</gene>
<dbReference type="KEGG" id="mlil:QLS71_016890"/>
<evidence type="ECO:0008006" key="3">
    <source>
        <dbReference type="Google" id="ProtNLM"/>
    </source>
</evidence>
<reference evidence="1" key="1">
    <citation type="submission" date="2024-04" db="EMBL/GenBank/DDBJ databases">
        <title>Mariniflexile litorale, isolated from the shallow sediments of the Sea of Japan.</title>
        <authorList>
            <person name="Romanenko L."/>
            <person name="Isaeva M."/>
        </authorList>
    </citation>
    <scope>NUCLEOTIDE SEQUENCE [LARGE SCALE GENOMIC DNA]</scope>
    <source>
        <strain evidence="1">KMM 9835</strain>
    </source>
</reference>
<accession>A0AAU7EEC2</accession>
<organism evidence="1 2">
    <name type="scientific">Mariniflexile litorale</name>
    <dbReference type="NCBI Taxonomy" id="3045158"/>
    <lineage>
        <taxon>Bacteria</taxon>
        <taxon>Pseudomonadati</taxon>
        <taxon>Bacteroidota</taxon>
        <taxon>Flavobacteriia</taxon>
        <taxon>Flavobacteriales</taxon>
        <taxon>Flavobacteriaceae</taxon>
        <taxon>Mariniflexile</taxon>
    </lineage>
</organism>
<keyword evidence="2" id="KW-1185">Reference proteome</keyword>
<evidence type="ECO:0000313" key="2">
    <source>
        <dbReference type="Proteomes" id="UP001224325"/>
    </source>
</evidence>
<evidence type="ECO:0000313" key="1">
    <source>
        <dbReference type="EMBL" id="XBL13984.1"/>
    </source>
</evidence>
<dbReference type="AlphaFoldDB" id="A0AAU7EEC2"/>
<sequence length="364" mass="42857">MNPNLKVVALSKTDLVEAIHNNTYWQDERILMPKSKALWLIKNNTIEDDAYVAIICLENNVIISYLLTIPDTIHVVNAGLKKMYWMHEWWVDHKFQGSIVPSYLFNQAAKKLSKNILIESNAENSDSFFNSQFNTIHTKTRHTIFFLLESTVLINRFPFLKYFKFLITIANSTFVRVLNSRNYKKTQKSLVAVQYEYLNELDPEAWNFIEPRCKNDFTYKTQENINWYIDNSQYTQTPINKRFKSVFSTTGFSNNIHNHSFKIIKNGEIIGFISYLFNMIEFNVKYFLPKDDAHYEICMDALMEHCLKAKATYIITDDTKLSNEINKKYTALFTYKKEKKSRVHKGADVAFNEIILTDRDGRFH</sequence>
<proteinExistence type="predicted"/>
<protein>
    <recommendedName>
        <fullName evidence="3">N-acetyltransferase domain-containing protein</fullName>
    </recommendedName>
</protein>
<name>A0AAU7EEC2_9FLAO</name>